<protein>
    <submittedName>
        <fullName evidence="3">Zn-dependent hydrolase including glyoxylase-like protein</fullName>
    </submittedName>
</protein>
<dbReference type="PANTHER" id="PTHR43084">
    <property type="entry name" value="PERSULFIDE DIOXYGENASE ETHE1"/>
    <property type="match status" value="1"/>
</dbReference>
<feature type="domain" description="Metallo-beta-lactamase" evidence="2">
    <location>
        <begin position="12"/>
        <end position="181"/>
    </location>
</feature>
<dbReference type="InterPro" id="IPR036866">
    <property type="entry name" value="RibonucZ/Hydroxyglut_hydro"/>
</dbReference>
<dbReference type="GO" id="GO:0046872">
    <property type="term" value="F:metal ion binding"/>
    <property type="evidence" value="ECO:0007669"/>
    <property type="project" value="UniProtKB-KW"/>
</dbReference>
<dbReference type="Proteomes" id="UP000002368">
    <property type="component" value="Chromosome"/>
</dbReference>
<dbReference type="CDD" id="cd07724">
    <property type="entry name" value="POD-like_MBL-fold"/>
    <property type="match status" value="1"/>
</dbReference>
<dbReference type="EMBL" id="CP002017">
    <property type="protein sequence ID" value="ADG06957.1"/>
    <property type="molecule type" value="Genomic_DNA"/>
</dbReference>
<dbReference type="HOGENOM" id="CLU_030571_7_3_9"/>
<dbReference type="eggNOG" id="COG0491">
    <property type="taxonomic scope" value="Bacteria"/>
</dbReference>
<dbReference type="GO" id="GO:0050313">
    <property type="term" value="F:sulfur dioxygenase activity"/>
    <property type="evidence" value="ECO:0007669"/>
    <property type="project" value="InterPro"/>
</dbReference>
<dbReference type="Gene3D" id="3.60.15.10">
    <property type="entry name" value="Ribonuclease Z/Hydroxyacylglutathione hydrolase-like"/>
    <property type="match status" value="1"/>
</dbReference>
<dbReference type="RefSeq" id="WP_013076240.1">
    <property type="nucleotide sequence ID" value="NC_014098.1"/>
</dbReference>
<evidence type="ECO:0000313" key="3">
    <source>
        <dbReference type="EMBL" id="ADG06957.1"/>
    </source>
</evidence>
<dbReference type="KEGG" id="bts:Btus_2287"/>
<dbReference type="STRING" id="562970.Btus_2287"/>
<dbReference type="AlphaFoldDB" id="D5WS05"/>
<evidence type="ECO:0000256" key="1">
    <source>
        <dbReference type="ARBA" id="ARBA00022723"/>
    </source>
</evidence>
<evidence type="ECO:0000313" key="4">
    <source>
        <dbReference type="Proteomes" id="UP000002368"/>
    </source>
</evidence>
<dbReference type="InterPro" id="IPR051682">
    <property type="entry name" value="Mito_Persulfide_Diox"/>
</dbReference>
<dbReference type="OrthoDB" id="9784009at2"/>
<evidence type="ECO:0000259" key="2">
    <source>
        <dbReference type="SMART" id="SM00849"/>
    </source>
</evidence>
<dbReference type="SUPFAM" id="SSF56281">
    <property type="entry name" value="Metallo-hydrolase/oxidoreductase"/>
    <property type="match status" value="1"/>
</dbReference>
<dbReference type="SMART" id="SM00849">
    <property type="entry name" value="Lactamase_B"/>
    <property type="match status" value="1"/>
</dbReference>
<accession>D5WS05</accession>
<sequence>MIFRQYLHQDPVAASYLFGCGSESQGAVVDPVDDVEFYIQEAERIGLNIRYVFDTHIHADHISGGRRLAERTGAKYVLHRSADANYRFDPVDDGDVLFAGNTKIQILYTPGHTPEHISLLVSGLRRADAPWFVLTGHTLMVGDAGRTELASSLEEGARDLYESLFGKLMKLEDHIEVYPGAYSGSVCGRNLSGKPVSTIGFERRFNVALQPRSLEEFIAFMTRDVPPKPSDYERIRRANAGQ</sequence>
<dbReference type="GO" id="GO:0016787">
    <property type="term" value="F:hydrolase activity"/>
    <property type="evidence" value="ECO:0007669"/>
    <property type="project" value="UniProtKB-KW"/>
</dbReference>
<dbReference type="PANTHER" id="PTHR43084:SF1">
    <property type="entry name" value="PERSULFIDE DIOXYGENASE ETHE1, MITOCHONDRIAL"/>
    <property type="match status" value="1"/>
</dbReference>
<keyword evidence="4" id="KW-1185">Reference proteome</keyword>
<gene>
    <name evidence="3" type="ordered locus">Btus_2287</name>
</gene>
<name>D5WS05_KYRT2</name>
<organism evidence="3 4">
    <name type="scientific">Kyrpidia tusciae (strain DSM 2912 / NBRC 15312 / T2)</name>
    <name type="common">Bacillus tusciae</name>
    <dbReference type="NCBI Taxonomy" id="562970"/>
    <lineage>
        <taxon>Bacteria</taxon>
        <taxon>Bacillati</taxon>
        <taxon>Bacillota</taxon>
        <taxon>Bacilli</taxon>
        <taxon>Bacillales</taxon>
        <taxon>Alicyclobacillaceae</taxon>
        <taxon>Kyrpidia</taxon>
    </lineage>
</organism>
<reference evidence="3 4" key="1">
    <citation type="journal article" date="2011" name="Stand. Genomic Sci.">
        <title>Complete genome sequence of the thermophilic, hydrogen-oxidizing Bacillus tusciae type strain (T2) and reclassification in the new genus, Kyrpidia gen. nov. as Kyrpidia tusciae comb. nov. and emendation of the family Alicyclobacillaceae da Costa and Rainey, 2010.</title>
        <authorList>
            <person name="Klenk H.P."/>
            <person name="Lapidus A."/>
            <person name="Chertkov O."/>
            <person name="Copeland A."/>
            <person name="Del Rio T.G."/>
            <person name="Nolan M."/>
            <person name="Lucas S."/>
            <person name="Chen F."/>
            <person name="Tice H."/>
            <person name="Cheng J.F."/>
            <person name="Han C."/>
            <person name="Bruce D."/>
            <person name="Goodwin L."/>
            <person name="Pitluck S."/>
            <person name="Pati A."/>
            <person name="Ivanova N."/>
            <person name="Mavromatis K."/>
            <person name="Daum C."/>
            <person name="Chen A."/>
            <person name="Palaniappan K."/>
            <person name="Chang Y.J."/>
            <person name="Land M."/>
            <person name="Hauser L."/>
            <person name="Jeffries C.D."/>
            <person name="Detter J.C."/>
            <person name="Rohde M."/>
            <person name="Abt B."/>
            <person name="Pukall R."/>
            <person name="Goker M."/>
            <person name="Bristow J."/>
            <person name="Markowitz V."/>
            <person name="Hugenholtz P."/>
            <person name="Eisen J.A."/>
        </authorList>
    </citation>
    <scope>NUCLEOTIDE SEQUENCE [LARGE SCALE GENOMIC DNA]</scope>
    <source>
        <strain evidence="3 4">DSM 2912</strain>
    </source>
</reference>
<dbReference type="Pfam" id="PF00753">
    <property type="entry name" value="Lactamase_B"/>
    <property type="match status" value="1"/>
</dbReference>
<dbReference type="InterPro" id="IPR044528">
    <property type="entry name" value="POD-like_MBL-fold"/>
</dbReference>
<keyword evidence="1" id="KW-0479">Metal-binding</keyword>
<dbReference type="InterPro" id="IPR001279">
    <property type="entry name" value="Metallo-B-lactamas"/>
</dbReference>
<dbReference type="GO" id="GO:0006749">
    <property type="term" value="P:glutathione metabolic process"/>
    <property type="evidence" value="ECO:0007669"/>
    <property type="project" value="InterPro"/>
</dbReference>
<proteinExistence type="predicted"/>
<dbReference type="GO" id="GO:0070813">
    <property type="term" value="P:hydrogen sulfide metabolic process"/>
    <property type="evidence" value="ECO:0007669"/>
    <property type="project" value="TreeGrafter"/>
</dbReference>